<accession>A0A4C1WZF2</accession>
<dbReference type="EMBL" id="BGZK01000684">
    <property type="protein sequence ID" value="GBP56092.1"/>
    <property type="molecule type" value="Genomic_DNA"/>
</dbReference>
<sequence length="117" mass="13069">MNSRESYKQWRKRFKLTHLEPSDIETFVVVGNLTRIAVVAARKSPLNVQESTYIDMRMRSTVHSVDDDSPIGSPAIGIRTALYALLLSASGQPYRLFCYQHQDSPIGSSAIGIRTAL</sequence>
<evidence type="ECO:0000313" key="2">
    <source>
        <dbReference type="Proteomes" id="UP000299102"/>
    </source>
</evidence>
<reference evidence="1 2" key="1">
    <citation type="journal article" date="2019" name="Commun. Biol.">
        <title>The bagworm genome reveals a unique fibroin gene that provides high tensile strength.</title>
        <authorList>
            <person name="Kono N."/>
            <person name="Nakamura H."/>
            <person name="Ohtoshi R."/>
            <person name="Tomita M."/>
            <person name="Numata K."/>
            <person name="Arakawa K."/>
        </authorList>
    </citation>
    <scope>NUCLEOTIDE SEQUENCE [LARGE SCALE GENOMIC DNA]</scope>
</reference>
<name>A0A4C1WZF2_EUMVA</name>
<gene>
    <name evidence="1" type="ORF">EVAR_43856_1</name>
</gene>
<dbReference type="AlphaFoldDB" id="A0A4C1WZF2"/>
<comment type="caution">
    <text evidence="1">The sequence shown here is derived from an EMBL/GenBank/DDBJ whole genome shotgun (WGS) entry which is preliminary data.</text>
</comment>
<keyword evidence="2" id="KW-1185">Reference proteome</keyword>
<dbReference type="Proteomes" id="UP000299102">
    <property type="component" value="Unassembled WGS sequence"/>
</dbReference>
<proteinExistence type="predicted"/>
<organism evidence="1 2">
    <name type="scientific">Eumeta variegata</name>
    <name type="common">Bagworm moth</name>
    <name type="synonym">Eumeta japonica</name>
    <dbReference type="NCBI Taxonomy" id="151549"/>
    <lineage>
        <taxon>Eukaryota</taxon>
        <taxon>Metazoa</taxon>
        <taxon>Ecdysozoa</taxon>
        <taxon>Arthropoda</taxon>
        <taxon>Hexapoda</taxon>
        <taxon>Insecta</taxon>
        <taxon>Pterygota</taxon>
        <taxon>Neoptera</taxon>
        <taxon>Endopterygota</taxon>
        <taxon>Lepidoptera</taxon>
        <taxon>Glossata</taxon>
        <taxon>Ditrysia</taxon>
        <taxon>Tineoidea</taxon>
        <taxon>Psychidae</taxon>
        <taxon>Oiketicinae</taxon>
        <taxon>Eumeta</taxon>
    </lineage>
</organism>
<protein>
    <submittedName>
        <fullName evidence="1">Uncharacterized protein</fullName>
    </submittedName>
</protein>
<evidence type="ECO:0000313" key="1">
    <source>
        <dbReference type="EMBL" id="GBP56092.1"/>
    </source>
</evidence>